<proteinExistence type="predicted"/>
<dbReference type="PROSITE" id="PS50184">
    <property type="entry name" value="VWFC_2"/>
    <property type="match status" value="1"/>
</dbReference>
<evidence type="ECO:0000259" key="3">
    <source>
        <dbReference type="PROSITE" id="PS50184"/>
    </source>
</evidence>
<dbReference type="GO" id="GO:0005886">
    <property type="term" value="C:plasma membrane"/>
    <property type="evidence" value="ECO:0007669"/>
    <property type="project" value="TreeGrafter"/>
</dbReference>
<dbReference type="PANTHER" id="PTHR46439">
    <property type="entry name" value="CYSTEINE-RICH MOTOR NEURON 1 PROTEIN"/>
    <property type="match status" value="1"/>
</dbReference>
<sequence>MKWFIFICLLKLLVPLIGATTERARCKDVACPAPETCPDDSYLKPVTKHYSNHFHHHLNSNVKDSTRRKRALAYGGRQRETIKIIPGAYDHHHRKRSITDDEMLLLHCCTQYECVCKPNYCDQECPANKIPANTTNPTEQFGVPGKCCVPCKDSYCIHDRKYHKHGDWWLADECTNCKCEYGKVSCQMSSCKTPNCLKYKLIPGECCPVCDEDGMNFCADVQFCNIHCKYGYQRQGNCDLCQCARPPTNESVHTTVAYPEVKSTTVNSTDSIEDIEDIVRKGPHQNNSYDEMLNPFWIYFMACICPLVFIVGGIIVWYYRQNNAKYDAVQV</sequence>
<keyword evidence="2" id="KW-0732">Signal</keyword>
<dbReference type="InterPro" id="IPR001007">
    <property type="entry name" value="VWF_dom"/>
</dbReference>
<dbReference type="Pfam" id="PF23334">
    <property type="entry name" value="VWC2L_2nd"/>
    <property type="match status" value="1"/>
</dbReference>
<dbReference type="EnsemblMetazoa" id="AAEL019561-RG">
    <property type="protein sequence ID" value="AAEL019561-PG"/>
    <property type="gene ID" value="AAEL019561"/>
</dbReference>
<dbReference type="AlphaFoldDB" id="A0A6I8TUH5"/>
<dbReference type="SMART" id="SM00214">
    <property type="entry name" value="VWC"/>
    <property type="match status" value="1"/>
</dbReference>
<evidence type="ECO:0000256" key="2">
    <source>
        <dbReference type="SAM" id="SignalP"/>
    </source>
</evidence>
<dbReference type="OrthoDB" id="5976811at2759"/>
<evidence type="ECO:0000313" key="5">
    <source>
        <dbReference type="Proteomes" id="UP000008820"/>
    </source>
</evidence>
<keyword evidence="1" id="KW-1133">Transmembrane helix</keyword>
<evidence type="ECO:0000256" key="1">
    <source>
        <dbReference type="SAM" id="Phobius"/>
    </source>
</evidence>
<dbReference type="InParanoid" id="A0A6I8TUH5"/>
<accession>A0A6I8TUH5</accession>
<feature type="transmembrane region" description="Helical" evidence="1">
    <location>
        <begin position="296"/>
        <end position="319"/>
    </location>
</feature>
<dbReference type="EnsemblMetazoa" id="AAEL019561-RB">
    <property type="protein sequence ID" value="AAEL019561-PB"/>
    <property type="gene ID" value="AAEL019561"/>
</dbReference>
<feature type="chain" id="PRO_5036177975" description="VWFC domain-containing protein" evidence="2">
    <location>
        <begin position="20"/>
        <end position="331"/>
    </location>
</feature>
<protein>
    <recommendedName>
        <fullName evidence="3">VWFC domain-containing protein</fullName>
    </recommendedName>
</protein>
<keyword evidence="1" id="KW-0812">Transmembrane</keyword>
<dbReference type="SUPFAM" id="SSF57603">
    <property type="entry name" value="FnI-like domain"/>
    <property type="match status" value="1"/>
</dbReference>
<dbReference type="PANTHER" id="PTHR46439:SF1">
    <property type="entry name" value="CYSTEINE-RICH MOTOR NEURON 1 PROTEIN"/>
    <property type="match status" value="1"/>
</dbReference>
<reference evidence="4" key="2">
    <citation type="submission" date="2020-05" db="UniProtKB">
        <authorList>
            <consortium name="EnsemblMetazoa"/>
        </authorList>
    </citation>
    <scope>IDENTIFICATION</scope>
    <source>
        <strain evidence="4">LVP_AGWG</strain>
    </source>
</reference>
<evidence type="ECO:0000313" key="4">
    <source>
        <dbReference type="EnsemblMetazoa" id="AAEL019561-PF"/>
    </source>
</evidence>
<dbReference type="Gene3D" id="6.20.200.20">
    <property type="match status" value="1"/>
</dbReference>
<gene>
    <name evidence="4" type="primary">5573215</name>
</gene>
<organism evidence="4 5">
    <name type="scientific">Aedes aegypti</name>
    <name type="common">Yellowfever mosquito</name>
    <name type="synonym">Culex aegypti</name>
    <dbReference type="NCBI Taxonomy" id="7159"/>
    <lineage>
        <taxon>Eukaryota</taxon>
        <taxon>Metazoa</taxon>
        <taxon>Ecdysozoa</taxon>
        <taxon>Arthropoda</taxon>
        <taxon>Hexapoda</taxon>
        <taxon>Insecta</taxon>
        <taxon>Pterygota</taxon>
        <taxon>Neoptera</taxon>
        <taxon>Endopterygota</taxon>
        <taxon>Diptera</taxon>
        <taxon>Nematocera</taxon>
        <taxon>Culicoidea</taxon>
        <taxon>Culicidae</taxon>
        <taxon>Culicinae</taxon>
        <taxon>Aedini</taxon>
        <taxon>Aedes</taxon>
        <taxon>Stegomyia</taxon>
    </lineage>
</organism>
<dbReference type="Proteomes" id="UP000008820">
    <property type="component" value="Chromosome 3"/>
</dbReference>
<dbReference type="InterPro" id="IPR052624">
    <property type="entry name" value="CRIM1"/>
</dbReference>
<dbReference type="EnsemblMetazoa" id="AAEL019561-RC">
    <property type="protein sequence ID" value="AAEL019561-PC"/>
    <property type="gene ID" value="AAEL019561"/>
</dbReference>
<dbReference type="EnsemblMetazoa" id="AAEL019561-RF">
    <property type="protein sequence ID" value="AAEL019561-PF"/>
    <property type="gene ID" value="AAEL019561"/>
</dbReference>
<name>A0A6I8TUH5_AEDAE</name>
<keyword evidence="5" id="KW-1185">Reference proteome</keyword>
<feature type="domain" description="VWFC" evidence="3">
    <location>
        <begin position="154"/>
        <end position="211"/>
    </location>
</feature>
<reference evidence="4 5" key="1">
    <citation type="submission" date="2017-06" db="EMBL/GenBank/DDBJ databases">
        <title>Aedes aegypti genome working group (AGWG) sequencing and assembly.</title>
        <authorList>
            <consortium name="Aedes aegypti Genome Working Group (AGWG)"/>
            <person name="Matthews B.J."/>
        </authorList>
    </citation>
    <scope>NUCLEOTIDE SEQUENCE [LARGE SCALE GENOMIC DNA]</scope>
    <source>
        <strain evidence="4 5">LVP_AGWG</strain>
    </source>
</reference>
<keyword evidence="1" id="KW-0472">Membrane</keyword>
<feature type="signal peptide" evidence="2">
    <location>
        <begin position="1"/>
        <end position="19"/>
    </location>
</feature>